<reference evidence="1" key="1">
    <citation type="submission" date="2007-07" db="EMBL/GenBank/DDBJ databases">
        <title>PCAP assembly of the Caenorhabditis remanei genome.</title>
        <authorList>
            <consortium name="The Caenorhabditis remanei Sequencing Consortium"/>
            <person name="Wilson R.K."/>
        </authorList>
    </citation>
    <scope>NUCLEOTIDE SEQUENCE [LARGE SCALE GENOMIC DNA]</scope>
    <source>
        <strain evidence="1">PB4641</strain>
    </source>
</reference>
<dbReference type="PANTHER" id="PTHR21479">
    <property type="match status" value="1"/>
</dbReference>
<dbReference type="InterPro" id="IPR008588">
    <property type="entry name" value="DUF870_CAE_spp"/>
</dbReference>
<dbReference type="OrthoDB" id="5789176at2759"/>
<name>E3MLL4_CAERE</name>
<dbReference type="AlphaFoldDB" id="E3MLL4"/>
<sequence>MRFICSSYIILAIFGISAATLFRTNGTLSCPLFRTWCYVAAMFEEDTFRFLDDRIDITVTHCVNNANQVSYHLIGDQNGDGFYNSYYEVALSVTHNCTTRWNTIRKVRNQIHYSKVSAKEVFQTWNVQLIDEGERVYDFD</sequence>
<proteinExistence type="predicted"/>
<dbReference type="PANTHER" id="PTHR21479:SF22">
    <property type="entry name" value="PROTEIN CBG07241"/>
    <property type="match status" value="1"/>
</dbReference>
<dbReference type="Proteomes" id="UP000008281">
    <property type="component" value="Unassembled WGS sequence"/>
</dbReference>
<keyword evidence="2" id="KW-1185">Reference proteome</keyword>
<dbReference type="Pfam" id="PF05912">
    <property type="entry name" value="DUF870"/>
    <property type="match status" value="1"/>
</dbReference>
<dbReference type="FunCoup" id="E3MLL4">
    <property type="interactions" value="153"/>
</dbReference>
<evidence type="ECO:0000313" key="1">
    <source>
        <dbReference type="EMBL" id="EFP04655.1"/>
    </source>
</evidence>
<gene>
    <name evidence="1" type="ORF">CRE_31277</name>
</gene>
<dbReference type="eggNOG" id="ENOG502TJ8S">
    <property type="taxonomic scope" value="Eukaryota"/>
</dbReference>
<dbReference type="EMBL" id="DS268455">
    <property type="protein sequence ID" value="EFP04655.1"/>
    <property type="molecule type" value="Genomic_DNA"/>
</dbReference>
<evidence type="ECO:0000313" key="2">
    <source>
        <dbReference type="Proteomes" id="UP000008281"/>
    </source>
</evidence>
<dbReference type="HOGENOM" id="CLU_134609_0_0_1"/>
<protein>
    <submittedName>
        <fullName evidence="1">Uncharacterized protein</fullName>
    </submittedName>
</protein>
<organism evidence="2">
    <name type="scientific">Caenorhabditis remanei</name>
    <name type="common">Caenorhabditis vulgaris</name>
    <dbReference type="NCBI Taxonomy" id="31234"/>
    <lineage>
        <taxon>Eukaryota</taxon>
        <taxon>Metazoa</taxon>
        <taxon>Ecdysozoa</taxon>
        <taxon>Nematoda</taxon>
        <taxon>Chromadorea</taxon>
        <taxon>Rhabditida</taxon>
        <taxon>Rhabditina</taxon>
        <taxon>Rhabditomorpha</taxon>
        <taxon>Rhabditoidea</taxon>
        <taxon>Rhabditidae</taxon>
        <taxon>Peloderinae</taxon>
        <taxon>Caenorhabditis</taxon>
    </lineage>
</organism>
<dbReference type="OMA" id="THNCTTR"/>
<accession>E3MLL4</accession>